<reference evidence="1" key="1">
    <citation type="submission" date="2025-08" db="UniProtKB">
        <authorList>
            <consortium name="Ensembl"/>
        </authorList>
    </citation>
    <scope>IDENTIFICATION</scope>
</reference>
<dbReference type="Proteomes" id="UP000694420">
    <property type="component" value="Unplaced"/>
</dbReference>
<organism evidence="1 2">
    <name type="scientific">Nothoprocta perdicaria</name>
    <name type="common">Chilean tinamou</name>
    <name type="synonym">Crypturus perdicarius</name>
    <dbReference type="NCBI Taxonomy" id="30464"/>
    <lineage>
        <taxon>Eukaryota</taxon>
        <taxon>Metazoa</taxon>
        <taxon>Chordata</taxon>
        <taxon>Craniata</taxon>
        <taxon>Vertebrata</taxon>
        <taxon>Euteleostomi</taxon>
        <taxon>Archelosauria</taxon>
        <taxon>Archosauria</taxon>
        <taxon>Dinosauria</taxon>
        <taxon>Saurischia</taxon>
        <taxon>Theropoda</taxon>
        <taxon>Coelurosauria</taxon>
        <taxon>Aves</taxon>
        <taxon>Palaeognathae</taxon>
        <taxon>Tinamiformes</taxon>
        <taxon>Tinamidae</taxon>
        <taxon>Nothoprocta</taxon>
    </lineage>
</organism>
<keyword evidence="2" id="KW-1185">Reference proteome</keyword>
<evidence type="ECO:0000313" key="1">
    <source>
        <dbReference type="Ensembl" id="ENSNPEP00000012358.1"/>
    </source>
</evidence>
<protein>
    <submittedName>
        <fullName evidence="1">Uncharacterized protein</fullName>
    </submittedName>
</protein>
<sequence length="50" mass="5601">MTRILTACKVAKALKGRLEFCTVSAHHWSFPRTGTRLLSIKVTVTKLLCL</sequence>
<evidence type="ECO:0000313" key="2">
    <source>
        <dbReference type="Proteomes" id="UP000694420"/>
    </source>
</evidence>
<accession>A0A8C6Z9U2</accession>
<name>A0A8C6Z9U2_NOTPE</name>
<dbReference type="AlphaFoldDB" id="A0A8C6Z9U2"/>
<proteinExistence type="predicted"/>
<reference evidence="1" key="2">
    <citation type="submission" date="2025-09" db="UniProtKB">
        <authorList>
            <consortium name="Ensembl"/>
        </authorList>
    </citation>
    <scope>IDENTIFICATION</scope>
</reference>
<dbReference type="Ensembl" id="ENSNPET00000012664.1">
    <property type="protein sequence ID" value="ENSNPEP00000012358.1"/>
    <property type="gene ID" value="ENSNPEG00000009245.1"/>
</dbReference>